<dbReference type="PANTHER" id="PTHR12236:SF75">
    <property type="entry name" value="CUTICULAR PROTEIN 62BB, ISOFORM A"/>
    <property type="match status" value="1"/>
</dbReference>
<dbReference type="EMBL" id="OV170225">
    <property type="protein sequence ID" value="CAH0726179.1"/>
    <property type="molecule type" value="Genomic_DNA"/>
</dbReference>
<dbReference type="Pfam" id="PF00379">
    <property type="entry name" value="Chitin_bind_4"/>
    <property type="match status" value="1"/>
</dbReference>
<evidence type="ECO:0000313" key="5">
    <source>
        <dbReference type="Proteomes" id="UP000838878"/>
    </source>
</evidence>
<accession>A0A8J9YCZ9</accession>
<dbReference type="OrthoDB" id="7472752at2759"/>
<evidence type="ECO:0000313" key="4">
    <source>
        <dbReference type="EMBL" id="CAH0726179.1"/>
    </source>
</evidence>
<keyword evidence="1" id="KW-0193">Cuticle</keyword>
<dbReference type="PANTHER" id="PTHR12236">
    <property type="entry name" value="STRUCTURAL CONTITUENT OF CUTICLE"/>
    <property type="match status" value="1"/>
</dbReference>
<dbReference type="Proteomes" id="UP000838878">
    <property type="component" value="Chromosome 5"/>
</dbReference>
<dbReference type="AlphaFoldDB" id="A0A8J9YCZ9"/>
<keyword evidence="5" id="KW-1185">Reference proteome</keyword>
<protein>
    <recommendedName>
        <fullName evidence="6">Cuticle protein</fullName>
    </recommendedName>
</protein>
<evidence type="ECO:0000256" key="1">
    <source>
        <dbReference type="ARBA" id="ARBA00022460"/>
    </source>
</evidence>
<keyword evidence="2 3" id="KW-0732">Signal</keyword>
<gene>
    <name evidence="4" type="ORF">BINO364_LOCUS11671</name>
</gene>
<sequence length="172" mass="17768">MAAKFVIVLALAAVAHCSVVSVAPVETDYTNFAYKVADPYSGDFKSQVESRSGGNVQGQYSLLEADGTKRVVDYAADDINGFNAVVRKEPGVVATPVASVAAVAPAVVAARAYAAPAVYASAPAVYAQSYAPSVYAASAPYFARSFVAPSVYSGHSVVAASPLAYSAPLKYW</sequence>
<dbReference type="PRINTS" id="PR00947">
    <property type="entry name" value="CUTICLE"/>
</dbReference>
<dbReference type="GO" id="GO:0031012">
    <property type="term" value="C:extracellular matrix"/>
    <property type="evidence" value="ECO:0007669"/>
    <property type="project" value="TreeGrafter"/>
</dbReference>
<dbReference type="PROSITE" id="PS00233">
    <property type="entry name" value="CHIT_BIND_RR_1"/>
    <property type="match status" value="1"/>
</dbReference>
<feature type="signal peptide" evidence="3">
    <location>
        <begin position="1"/>
        <end position="17"/>
    </location>
</feature>
<evidence type="ECO:0000256" key="3">
    <source>
        <dbReference type="SAM" id="SignalP"/>
    </source>
</evidence>
<name>A0A8J9YCZ9_9NEOP</name>
<feature type="non-terminal residue" evidence="4">
    <location>
        <position position="172"/>
    </location>
</feature>
<dbReference type="GO" id="GO:0005615">
    <property type="term" value="C:extracellular space"/>
    <property type="evidence" value="ECO:0007669"/>
    <property type="project" value="TreeGrafter"/>
</dbReference>
<proteinExistence type="predicted"/>
<evidence type="ECO:0000256" key="2">
    <source>
        <dbReference type="ARBA" id="ARBA00022729"/>
    </source>
</evidence>
<dbReference type="GO" id="GO:0042302">
    <property type="term" value="F:structural constituent of cuticle"/>
    <property type="evidence" value="ECO:0007669"/>
    <property type="project" value="UniProtKB-KW"/>
</dbReference>
<dbReference type="InterPro" id="IPR031311">
    <property type="entry name" value="CHIT_BIND_RR_consensus"/>
</dbReference>
<dbReference type="InterPro" id="IPR000618">
    <property type="entry name" value="Insect_cuticle"/>
</dbReference>
<feature type="chain" id="PRO_5035449215" description="Cuticle protein" evidence="3">
    <location>
        <begin position="18"/>
        <end position="172"/>
    </location>
</feature>
<evidence type="ECO:0008006" key="6">
    <source>
        <dbReference type="Google" id="ProtNLM"/>
    </source>
</evidence>
<organism evidence="4 5">
    <name type="scientific">Brenthis ino</name>
    <name type="common">lesser marbled fritillary</name>
    <dbReference type="NCBI Taxonomy" id="405034"/>
    <lineage>
        <taxon>Eukaryota</taxon>
        <taxon>Metazoa</taxon>
        <taxon>Ecdysozoa</taxon>
        <taxon>Arthropoda</taxon>
        <taxon>Hexapoda</taxon>
        <taxon>Insecta</taxon>
        <taxon>Pterygota</taxon>
        <taxon>Neoptera</taxon>
        <taxon>Endopterygota</taxon>
        <taxon>Lepidoptera</taxon>
        <taxon>Glossata</taxon>
        <taxon>Ditrysia</taxon>
        <taxon>Papilionoidea</taxon>
        <taxon>Nymphalidae</taxon>
        <taxon>Heliconiinae</taxon>
        <taxon>Argynnini</taxon>
        <taxon>Brenthis</taxon>
    </lineage>
</organism>
<dbReference type="InterPro" id="IPR051217">
    <property type="entry name" value="Insect_Cuticle_Struc_Prot"/>
</dbReference>
<reference evidence="4" key="1">
    <citation type="submission" date="2021-12" db="EMBL/GenBank/DDBJ databases">
        <authorList>
            <person name="Martin H S."/>
        </authorList>
    </citation>
    <scope>NUCLEOTIDE SEQUENCE</scope>
</reference>